<gene>
    <name evidence="1" type="ORF">H2198_010306</name>
</gene>
<sequence>MAVDGFHRRLKALGNLAGEVHAGHVAMVRSDGHGKAAFVVACHHAARLKAGFIRERTQAGRDAGHEVIQPLVGFTDGIKQVFVGDGPHVRDGHLFHLTSDGSGCEGQRGKGSEGESKTVHGGTPI</sequence>
<comment type="caution">
    <text evidence="1">The sequence shown here is derived from an EMBL/GenBank/DDBJ whole genome shotgun (WGS) entry which is preliminary data.</text>
</comment>
<reference evidence="1" key="1">
    <citation type="submission" date="2022-10" db="EMBL/GenBank/DDBJ databases">
        <title>Culturing micro-colonial fungi from biological soil crusts in the Mojave desert and describing Neophaeococcomyces mojavensis, and introducing the new genera and species Taxawa tesnikishii.</title>
        <authorList>
            <person name="Kurbessoian T."/>
            <person name="Stajich J.E."/>
        </authorList>
    </citation>
    <scope>NUCLEOTIDE SEQUENCE</scope>
    <source>
        <strain evidence="1">JES_112</strain>
    </source>
</reference>
<evidence type="ECO:0000313" key="1">
    <source>
        <dbReference type="EMBL" id="KAJ9650396.1"/>
    </source>
</evidence>
<keyword evidence="2" id="KW-1185">Reference proteome</keyword>
<evidence type="ECO:0000313" key="2">
    <source>
        <dbReference type="Proteomes" id="UP001172386"/>
    </source>
</evidence>
<accession>A0ACC2ZSE4</accession>
<name>A0ACC2ZSE4_9EURO</name>
<proteinExistence type="predicted"/>
<organism evidence="1 2">
    <name type="scientific">Neophaeococcomyces mojaviensis</name>
    <dbReference type="NCBI Taxonomy" id="3383035"/>
    <lineage>
        <taxon>Eukaryota</taxon>
        <taxon>Fungi</taxon>
        <taxon>Dikarya</taxon>
        <taxon>Ascomycota</taxon>
        <taxon>Pezizomycotina</taxon>
        <taxon>Eurotiomycetes</taxon>
        <taxon>Chaetothyriomycetidae</taxon>
        <taxon>Chaetothyriales</taxon>
        <taxon>Chaetothyriales incertae sedis</taxon>
        <taxon>Neophaeococcomyces</taxon>
    </lineage>
</organism>
<dbReference type="Proteomes" id="UP001172386">
    <property type="component" value="Unassembled WGS sequence"/>
</dbReference>
<protein>
    <submittedName>
        <fullName evidence="1">Uncharacterized protein</fullName>
    </submittedName>
</protein>
<dbReference type="EMBL" id="JAPDRQ010000346">
    <property type="protein sequence ID" value="KAJ9650396.1"/>
    <property type="molecule type" value="Genomic_DNA"/>
</dbReference>